<dbReference type="GO" id="GO:0046856">
    <property type="term" value="P:phosphatidylinositol dephosphorylation"/>
    <property type="evidence" value="ECO:0007669"/>
    <property type="project" value="TreeGrafter"/>
</dbReference>
<dbReference type="OMA" id="GRIHEMF"/>
<feature type="active site" description="Phosphocysteine intermediate" evidence="1">
    <location>
        <position position="740"/>
    </location>
</feature>
<dbReference type="InterPro" id="IPR030564">
    <property type="entry name" value="Myotubularin"/>
</dbReference>
<organism evidence="4 5">
    <name type="scientific">Entamoeba invadens IP1</name>
    <dbReference type="NCBI Taxonomy" id="370355"/>
    <lineage>
        <taxon>Eukaryota</taxon>
        <taxon>Amoebozoa</taxon>
        <taxon>Evosea</taxon>
        <taxon>Archamoebae</taxon>
        <taxon>Mastigamoebida</taxon>
        <taxon>Entamoebidae</taxon>
        <taxon>Entamoeba</taxon>
    </lineage>
</organism>
<dbReference type="Proteomes" id="UP000014680">
    <property type="component" value="Unassembled WGS sequence"/>
</dbReference>
<feature type="binding site" evidence="2">
    <location>
        <begin position="740"/>
        <end position="746"/>
    </location>
    <ligand>
        <name>substrate</name>
    </ligand>
</feature>
<sequence>MSLEVFPDEAENFYTLRILSTEVVDGIALLKVSVSSIELMWTIYRRWDEYVKYLISLQRITPVRLIVFKEQNQSVALSSKTSLESSISFLQNSTHQILAFDQVQAEIEKSSYLFDSFEPSYITLKVIHQGFLEVKSSLSRYEDPFTKAFAVLSESNIFYMYHSPSEYSLPLFQATLPFLSCVTVPENSNYIFVQISHKEILMLKTPNYIETEWWSKFFMRSVSKSHVPGIIKDAFKAISNESQSTFEHCCHEYNPHKKKVLRNEVKKQMQSQNVSEAITKLKKKNIIKNVGEFVELSVQALTGATLPNIQSALNSFVCLTVNDVVVTNSSNIKDVALTSADVVRIQPINKEMQMLFDSTVQNEAKFLTLKNANETPKTPGNLPLVYFPNEQLVMVYSNIVHIHTKYDCGPPTCCTGLDPIPGTILITSARLIFRVQRQSGTSESDGLFSSFHGKCKEEGFEIPIPLFYQIRKEKIALPTVGIFSCVIVKCKNFHSFVLAFFDGEKADELEQIVIKAVSRRTMTEVFYFKGVYEGPNYLKDFERMNYRKAGLSLYESGVKSYPSRIALPSQMTPEDILQIVNFRSKGRIPAMSWWNYEKKMYLLRSAQPLVGLTTTRNFADEKLVEIARGMSESQKMTFVDCRPKLSASANMIKGMGYEDSRYYEGSDVVFLDIDNIHKMRESYNQLFSAMRRISYAHVSMTEGMKIVANSKWLYHISKILKGTVIAINRMIQGSTLLVHCSDGWDRTSQIASLIEIVVDPFYRTIEGFQVLIDKEWIAFGHKFKDRCRHLVSTQSMNEYSPVFLQFIDCVFQIMRVAPKEFEYNENFLMEIAQQSFSCYFANFLCNSQEEMNCKAESLWNVINKENIRFRFVNPTYKKSEKMLNVNDIEKSAPVLWRKFYQSYFRFHSM</sequence>
<dbReference type="EMBL" id="KB206960">
    <property type="protein sequence ID" value="ELP86612.1"/>
    <property type="molecule type" value="Genomic_DNA"/>
</dbReference>
<feature type="binding site" evidence="2">
    <location>
        <begin position="675"/>
        <end position="676"/>
    </location>
    <ligand>
        <name>substrate</name>
    </ligand>
</feature>
<evidence type="ECO:0000256" key="2">
    <source>
        <dbReference type="PIRSR" id="PIRSR630564-2"/>
    </source>
</evidence>
<evidence type="ECO:0000313" key="5">
    <source>
        <dbReference type="Proteomes" id="UP000014680"/>
    </source>
</evidence>
<dbReference type="InterPro" id="IPR029021">
    <property type="entry name" value="Prot-tyrosine_phosphatase-like"/>
</dbReference>
<evidence type="ECO:0000256" key="1">
    <source>
        <dbReference type="PIRSR" id="PIRSR630564-1"/>
    </source>
</evidence>
<dbReference type="GO" id="GO:0106018">
    <property type="term" value="F:phosphatidylinositol-3,5-bisphosphate phosphatase activity"/>
    <property type="evidence" value="ECO:0007669"/>
    <property type="project" value="TreeGrafter"/>
</dbReference>
<dbReference type="KEGG" id="eiv:EIN_162560"/>
<dbReference type="PROSITE" id="PS00383">
    <property type="entry name" value="TYR_PHOSPHATASE_1"/>
    <property type="match status" value="1"/>
</dbReference>
<dbReference type="PANTHER" id="PTHR10807">
    <property type="entry name" value="MYOTUBULARIN-RELATED"/>
    <property type="match status" value="1"/>
</dbReference>
<dbReference type="RefSeq" id="XP_004185958.1">
    <property type="nucleotide sequence ID" value="XM_004185910.1"/>
</dbReference>
<dbReference type="InterPro" id="IPR016130">
    <property type="entry name" value="Tyr_Pase_AS"/>
</dbReference>
<dbReference type="PANTHER" id="PTHR10807:SF8">
    <property type="entry name" value="PHOSPHATIDYLINOSITOL-3-PHOSPHATE PHOSPHATASE"/>
    <property type="match status" value="1"/>
</dbReference>
<accession>A0A0A1U1W3</accession>
<evidence type="ECO:0000313" key="4">
    <source>
        <dbReference type="EMBL" id="ELP86612.1"/>
    </source>
</evidence>
<dbReference type="CDD" id="cd14507">
    <property type="entry name" value="PTP-MTM-like"/>
    <property type="match status" value="1"/>
</dbReference>
<dbReference type="VEuPathDB" id="AmoebaDB:EIN_162560"/>
<proteinExistence type="predicted"/>
<gene>
    <name evidence="4" type="ORF">EIN_162560</name>
</gene>
<dbReference type="GeneID" id="14885519"/>
<reference evidence="4 5" key="1">
    <citation type="submission" date="2012-10" db="EMBL/GenBank/DDBJ databases">
        <authorList>
            <person name="Zafar N."/>
            <person name="Inman J."/>
            <person name="Hall N."/>
            <person name="Lorenzi H."/>
            <person name="Caler E."/>
        </authorList>
    </citation>
    <scope>NUCLEOTIDE SEQUENCE [LARGE SCALE GENOMIC DNA]</scope>
    <source>
        <strain evidence="4 5">IP1</strain>
    </source>
</reference>
<name>A0A0A1U1W3_ENTIV</name>
<keyword evidence="5" id="KW-1185">Reference proteome</keyword>
<dbReference type="AlphaFoldDB" id="A0A0A1U1W3"/>
<dbReference type="InterPro" id="IPR010569">
    <property type="entry name" value="Myotubularin-like_Pase_dom"/>
</dbReference>
<dbReference type="PROSITE" id="PS51339">
    <property type="entry name" value="PPASE_MYOTUBULARIN"/>
    <property type="match status" value="1"/>
</dbReference>
<dbReference type="SUPFAM" id="SSF52799">
    <property type="entry name" value="(Phosphotyrosine protein) phosphatases II"/>
    <property type="match status" value="1"/>
</dbReference>
<evidence type="ECO:0000259" key="3">
    <source>
        <dbReference type="PROSITE" id="PS51339"/>
    </source>
</evidence>
<dbReference type="SUPFAM" id="SSF50729">
    <property type="entry name" value="PH domain-like"/>
    <property type="match status" value="1"/>
</dbReference>
<protein>
    <recommendedName>
        <fullName evidence="3">Myotubularin phosphatase domain-containing protein</fullName>
    </recommendedName>
</protein>
<feature type="domain" description="Myotubularin phosphatase" evidence="3">
    <location>
        <begin position="528"/>
        <end position="900"/>
    </location>
</feature>
<dbReference type="OrthoDB" id="271628at2759"/>
<feature type="binding site" evidence="2">
    <location>
        <begin position="650"/>
        <end position="653"/>
    </location>
    <ligand>
        <name>substrate</name>
    </ligand>
</feature>
<dbReference type="GO" id="GO:0005737">
    <property type="term" value="C:cytoplasm"/>
    <property type="evidence" value="ECO:0007669"/>
    <property type="project" value="TreeGrafter"/>
</dbReference>
<dbReference type="GO" id="GO:0004438">
    <property type="term" value="F:phosphatidylinositol-3-phosphate phosphatase activity"/>
    <property type="evidence" value="ECO:0007669"/>
    <property type="project" value="TreeGrafter"/>
</dbReference>
<dbReference type="Pfam" id="PF06602">
    <property type="entry name" value="Myotub-related"/>
    <property type="match status" value="1"/>
</dbReference>